<dbReference type="InterPro" id="IPR010989">
    <property type="entry name" value="SNARE"/>
</dbReference>
<protein>
    <recommendedName>
        <fullName evidence="4">t-SNARE coiled-coil homology domain-containing protein</fullName>
    </recommendedName>
</protein>
<dbReference type="FunFam" id="1.20.5.110:FF:000059">
    <property type="entry name" value="Related to syntaxin 12"/>
    <property type="match status" value="1"/>
</dbReference>
<keyword evidence="3" id="KW-0812">Transmembrane</keyword>
<dbReference type="SMART" id="SM00397">
    <property type="entry name" value="t_SNARE"/>
    <property type="match status" value="1"/>
</dbReference>
<dbReference type="GO" id="GO:0000329">
    <property type="term" value="C:fungal-type vacuole membrane"/>
    <property type="evidence" value="ECO:0007669"/>
    <property type="project" value="EnsemblFungi"/>
</dbReference>
<evidence type="ECO:0000313" key="6">
    <source>
        <dbReference type="Proteomes" id="UP000095023"/>
    </source>
</evidence>
<dbReference type="GO" id="GO:0005484">
    <property type="term" value="F:SNAP receptor activity"/>
    <property type="evidence" value="ECO:0007669"/>
    <property type="project" value="TreeGrafter"/>
</dbReference>
<dbReference type="Pfam" id="PF14523">
    <property type="entry name" value="Syntaxin_2"/>
    <property type="match status" value="1"/>
</dbReference>
<keyword evidence="3" id="KW-0472">Membrane</keyword>
<dbReference type="InterPro" id="IPR045242">
    <property type="entry name" value="Syntaxin"/>
</dbReference>
<organism evidence="5 6">
    <name type="scientific">Tortispora caseinolytica NRRL Y-17796</name>
    <dbReference type="NCBI Taxonomy" id="767744"/>
    <lineage>
        <taxon>Eukaryota</taxon>
        <taxon>Fungi</taxon>
        <taxon>Dikarya</taxon>
        <taxon>Ascomycota</taxon>
        <taxon>Saccharomycotina</taxon>
        <taxon>Trigonopsidomycetes</taxon>
        <taxon>Trigonopsidales</taxon>
        <taxon>Trigonopsidaceae</taxon>
        <taxon>Tortispora</taxon>
    </lineage>
</organism>
<dbReference type="GO" id="GO:0048278">
    <property type="term" value="P:vesicle docking"/>
    <property type="evidence" value="ECO:0007669"/>
    <property type="project" value="TreeGrafter"/>
</dbReference>
<dbReference type="InterPro" id="IPR000727">
    <property type="entry name" value="T_SNARE_dom"/>
</dbReference>
<keyword evidence="2" id="KW-0175">Coiled coil</keyword>
<dbReference type="PANTHER" id="PTHR19957">
    <property type="entry name" value="SYNTAXIN"/>
    <property type="match status" value="1"/>
</dbReference>
<keyword evidence="6" id="KW-1185">Reference proteome</keyword>
<keyword evidence="3" id="KW-1133">Transmembrane helix</keyword>
<dbReference type="SUPFAM" id="SSF47661">
    <property type="entry name" value="t-snare proteins"/>
    <property type="match status" value="1"/>
</dbReference>
<evidence type="ECO:0000256" key="3">
    <source>
        <dbReference type="SAM" id="Phobius"/>
    </source>
</evidence>
<dbReference type="GO" id="GO:0000149">
    <property type="term" value="F:SNARE binding"/>
    <property type="evidence" value="ECO:0007669"/>
    <property type="project" value="TreeGrafter"/>
</dbReference>
<reference evidence="6" key="1">
    <citation type="submission" date="2016-02" db="EMBL/GenBank/DDBJ databases">
        <title>Comparative genomics of biotechnologically important yeasts.</title>
        <authorList>
            <consortium name="DOE Joint Genome Institute"/>
            <person name="Riley R."/>
            <person name="Haridas S."/>
            <person name="Wolfe K.H."/>
            <person name="Lopes M.R."/>
            <person name="Hittinger C.T."/>
            <person name="Goker M."/>
            <person name="Salamov A."/>
            <person name="Wisecaver J."/>
            <person name="Long T.M."/>
            <person name="Aerts A.L."/>
            <person name="Barry K."/>
            <person name="Choi C."/>
            <person name="Clum A."/>
            <person name="Coughlan A.Y."/>
            <person name="Deshpande S."/>
            <person name="Douglass A.P."/>
            <person name="Hanson S.J."/>
            <person name="Klenk H.-P."/>
            <person name="Labutti K."/>
            <person name="Lapidus A."/>
            <person name="Lindquist E."/>
            <person name="Lipzen A."/>
            <person name="Meier-Kolthoff J.P."/>
            <person name="Ohm R.A."/>
            <person name="Otillar R.P."/>
            <person name="Pangilinan J."/>
            <person name="Peng Y."/>
            <person name="Rokas A."/>
            <person name="Rosa C.A."/>
            <person name="Scheuner C."/>
            <person name="Sibirny A.A."/>
            <person name="Slot J.C."/>
            <person name="Stielow J.B."/>
            <person name="Sun H."/>
            <person name="Kurtzman C.P."/>
            <person name="Blackwell M."/>
            <person name="Jeffries T.W."/>
            <person name="Grigoriev I.V."/>
        </authorList>
    </citation>
    <scope>NUCLEOTIDE SEQUENCE [LARGE SCALE GENOMIC DNA]</scope>
    <source>
        <strain evidence="6">NRRL Y-17796</strain>
    </source>
</reference>
<dbReference type="GO" id="GO:0006886">
    <property type="term" value="P:intracellular protein transport"/>
    <property type="evidence" value="ECO:0007669"/>
    <property type="project" value="TreeGrafter"/>
</dbReference>
<accession>A0A1E4TBJ6</accession>
<name>A0A1E4TBJ6_9ASCO</name>
<feature type="coiled-coil region" evidence="2">
    <location>
        <begin position="91"/>
        <end position="133"/>
    </location>
</feature>
<dbReference type="GO" id="GO:0005770">
    <property type="term" value="C:late endosome"/>
    <property type="evidence" value="ECO:0007669"/>
    <property type="project" value="EnsemblFungi"/>
</dbReference>
<proteinExistence type="inferred from homology"/>
<dbReference type="EMBL" id="KV453843">
    <property type="protein sequence ID" value="ODV89083.1"/>
    <property type="molecule type" value="Genomic_DNA"/>
</dbReference>
<dbReference type="GO" id="GO:0031201">
    <property type="term" value="C:SNARE complex"/>
    <property type="evidence" value="ECO:0007669"/>
    <property type="project" value="TreeGrafter"/>
</dbReference>
<dbReference type="GO" id="GO:0006896">
    <property type="term" value="P:Golgi to vacuole transport"/>
    <property type="evidence" value="ECO:0007669"/>
    <property type="project" value="EnsemblFungi"/>
</dbReference>
<dbReference type="Gene3D" id="1.20.58.70">
    <property type="match status" value="1"/>
</dbReference>
<evidence type="ECO:0000256" key="1">
    <source>
        <dbReference type="ARBA" id="ARBA00009063"/>
    </source>
</evidence>
<dbReference type="OrthoDB" id="364348at2759"/>
<comment type="similarity">
    <text evidence="1">Belongs to the syntaxin family.</text>
</comment>
<feature type="transmembrane region" description="Helical" evidence="3">
    <location>
        <begin position="233"/>
        <end position="254"/>
    </location>
</feature>
<dbReference type="GO" id="GO:0006906">
    <property type="term" value="P:vesicle fusion"/>
    <property type="evidence" value="ECO:0007669"/>
    <property type="project" value="TreeGrafter"/>
</dbReference>
<dbReference type="PANTHER" id="PTHR19957:SF38">
    <property type="entry name" value="LD27581P"/>
    <property type="match status" value="1"/>
</dbReference>
<dbReference type="Gene3D" id="1.20.5.110">
    <property type="match status" value="1"/>
</dbReference>
<dbReference type="Pfam" id="PF05739">
    <property type="entry name" value="SNARE"/>
    <property type="match status" value="1"/>
</dbReference>
<evidence type="ECO:0000259" key="4">
    <source>
        <dbReference type="PROSITE" id="PS50192"/>
    </source>
</evidence>
<dbReference type="InterPro" id="IPR006011">
    <property type="entry name" value="Syntaxin_N"/>
</dbReference>
<dbReference type="CDD" id="cd15840">
    <property type="entry name" value="SNARE_Qa"/>
    <property type="match status" value="1"/>
</dbReference>
<gene>
    <name evidence="5" type="ORF">CANCADRAFT_3722</name>
</gene>
<feature type="domain" description="T-SNARE coiled-coil homology" evidence="4">
    <location>
        <begin position="159"/>
        <end position="221"/>
    </location>
</feature>
<dbReference type="Proteomes" id="UP000095023">
    <property type="component" value="Unassembled WGS sequence"/>
</dbReference>
<dbReference type="AlphaFoldDB" id="A0A1E4TBJ6"/>
<dbReference type="PROSITE" id="PS50192">
    <property type="entry name" value="T_SNARE"/>
    <property type="match status" value="1"/>
</dbReference>
<evidence type="ECO:0000313" key="5">
    <source>
        <dbReference type="EMBL" id="ODV89083.1"/>
    </source>
</evidence>
<sequence length="255" mass="28162">MAFDLEGGYSDSPEFAEITANVSDALLELSGQSATLARMGAQIGTAKDTPQLQDKISKLLDKAQDGARKLSIESKKLQAWDEPTSAQRFTQQKLEREATSLIAELQAVQNDIAKRQRQALAQQRQALESSQAAVSGQSGGEQIMLQEQIANEQEVEYQRALIEEREEEIREIEQGVSEINEIYRDLGTIVAEQGTIVDNIEANISNVAVHTQGASRELAKASRKQRESRYRRCCLLVILSVILLIVLLAILPALT</sequence>
<evidence type="ECO:0000256" key="2">
    <source>
        <dbReference type="SAM" id="Coils"/>
    </source>
</evidence>